<dbReference type="GO" id="GO:0005524">
    <property type="term" value="F:ATP binding"/>
    <property type="evidence" value="ECO:0007669"/>
    <property type="project" value="InterPro"/>
</dbReference>
<dbReference type="AlphaFoldDB" id="A0A382TPH7"/>
<keyword evidence="1" id="KW-0805">Transcription regulation</keyword>
<keyword evidence="2" id="KW-0694">RNA-binding</keyword>
<evidence type="ECO:0000256" key="2">
    <source>
        <dbReference type="ARBA" id="ARBA00022884"/>
    </source>
</evidence>
<feature type="domain" description="AAA+ ATPase" evidence="4">
    <location>
        <begin position="10"/>
        <end position="189"/>
    </location>
</feature>
<dbReference type="EMBL" id="UINC01138121">
    <property type="protein sequence ID" value="SVD23873.1"/>
    <property type="molecule type" value="Genomic_DNA"/>
</dbReference>
<evidence type="ECO:0000259" key="4">
    <source>
        <dbReference type="SMART" id="SM00382"/>
    </source>
</evidence>
<dbReference type="InterPro" id="IPR004665">
    <property type="entry name" value="Term_rho"/>
</dbReference>
<evidence type="ECO:0000256" key="1">
    <source>
        <dbReference type="ARBA" id="ARBA00022472"/>
    </source>
</evidence>
<keyword evidence="1" id="KW-0806">Transcription termination</keyword>
<evidence type="ECO:0000313" key="5">
    <source>
        <dbReference type="EMBL" id="SVD23873.1"/>
    </source>
</evidence>
<proteinExistence type="inferred from homology"/>
<accession>A0A382TPH7</accession>
<dbReference type="HAMAP" id="MF_01884">
    <property type="entry name" value="Rho"/>
    <property type="match status" value="1"/>
</dbReference>
<dbReference type="GO" id="GO:0003723">
    <property type="term" value="F:RNA binding"/>
    <property type="evidence" value="ECO:0007669"/>
    <property type="project" value="UniProtKB-KW"/>
</dbReference>
<dbReference type="InterPro" id="IPR027417">
    <property type="entry name" value="P-loop_NTPase"/>
</dbReference>
<dbReference type="GO" id="GO:0008186">
    <property type="term" value="F:ATP-dependent activity, acting on RNA"/>
    <property type="evidence" value="ECO:0007669"/>
    <property type="project" value="InterPro"/>
</dbReference>
<dbReference type="SUPFAM" id="SSF52540">
    <property type="entry name" value="P-loop containing nucleoside triphosphate hydrolases"/>
    <property type="match status" value="1"/>
</dbReference>
<dbReference type="PANTHER" id="PTHR46425:SF1">
    <property type="entry name" value="TRANSCRIPTION TERMINATION FACTOR RHO"/>
    <property type="match status" value="1"/>
</dbReference>
<feature type="non-terminal residue" evidence="5">
    <location>
        <position position="1"/>
    </location>
</feature>
<dbReference type="PANTHER" id="PTHR46425">
    <property type="entry name" value="TRANSCRIPTION TERMINATION FACTOR RHO"/>
    <property type="match status" value="1"/>
</dbReference>
<dbReference type="CDD" id="cd01128">
    <property type="entry name" value="rho_factor_C"/>
    <property type="match status" value="1"/>
</dbReference>
<dbReference type="Gene3D" id="3.40.50.300">
    <property type="entry name" value="P-loop containing nucleotide triphosphate hydrolases"/>
    <property type="match status" value="1"/>
</dbReference>
<gene>
    <name evidence="5" type="ORF">METZ01_LOCUS376727</name>
</gene>
<sequence>IVDLMCPIGKGQRGTIVAPPYSGKTTLLKNIAQGLAANHPEVLLMVLLIDERPEEVTDVSRVVKGEVVSSTFDEHPERHVAVVDMVIEKAKRWVEYGQDVVILLDSMTRYARACNLVVPTSGKTLTGGLDSLAFVKPRKFFGSARKIEEDGSLTIIATALIDTESRADDAIFEEFKGTGNMEVHLERSLLDRSIFPTINISLSKTRREESLMKPDVLRKVWILRKFLSQMGVAESMELLSEQLDKNPTNEDLLEMMTMSDPTKSESGSKNSAHRWR</sequence>
<dbReference type="NCBIfam" id="NF006886">
    <property type="entry name" value="PRK09376.1"/>
    <property type="match status" value="1"/>
</dbReference>
<dbReference type="InterPro" id="IPR003593">
    <property type="entry name" value="AAA+_ATPase"/>
</dbReference>
<feature type="compositionally biased region" description="Polar residues" evidence="3">
    <location>
        <begin position="259"/>
        <end position="270"/>
    </location>
</feature>
<dbReference type="SMART" id="SM00382">
    <property type="entry name" value="AAA"/>
    <property type="match status" value="1"/>
</dbReference>
<feature type="region of interest" description="Disordered" evidence="3">
    <location>
        <begin position="257"/>
        <end position="276"/>
    </location>
</feature>
<keyword evidence="1" id="KW-0804">Transcription</keyword>
<evidence type="ECO:0000256" key="3">
    <source>
        <dbReference type="SAM" id="MobiDB-lite"/>
    </source>
</evidence>
<dbReference type="Pfam" id="PF00006">
    <property type="entry name" value="ATP-synt_ab"/>
    <property type="match status" value="1"/>
</dbReference>
<organism evidence="5">
    <name type="scientific">marine metagenome</name>
    <dbReference type="NCBI Taxonomy" id="408172"/>
    <lineage>
        <taxon>unclassified sequences</taxon>
        <taxon>metagenomes</taxon>
        <taxon>ecological metagenomes</taxon>
    </lineage>
</organism>
<reference evidence="5" key="1">
    <citation type="submission" date="2018-05" db="EMBL/GenBank/DDBJ databases">
        <authorList>
            <person name="Lanie J.A."/>
            <person name="Ng W.-L."/>
            <person name="Kazmierczak K.M."/>
            <person name="Andrzejewski T.M."/>
            <person name="Davidsen T.M."/>
            <person name="Wayne K.J."/>
            <person name="Tettelin H."/>
            <person name="Glass J.I."/>
            <person name="Rusch D."/>
            <person name="Podicherti R."/>
            <person name="Tsui H.-C.T."/>
            <person name="Winkler M.E."/>
        </authorList>
    </citation>
    <scope>NUCLEOTIDE SEQUENCE</scope>
</reference>
<name>A0A382TPH7_9ZZZZ</name>
<dbReference type="InterPro" id="IPR000194">
    <property type="entry name" value="ATPase_F1/V1/A1_a/bsu_nucl-bd"/>
</dbReference>
<dbReference type="GO" id="GO:0006353">
    <property type="term" value="P:DNA-templated transcription termination"/>
    <property type="evidence" value="ECO:0007669"/>
    <property type="project" value="UniProtKB-KW"/>
</dbReference>
<protein>
    <recommendedName>
        <fullName evidence="4">AAA+ ATPase domain-containing protein</fullName>
    </recommendedName>
</protein>
<dbReference type="InterPro" id="IPR041703">
    <property type="entry name" value="Rho_factor_ATP-bd"/>
</dbReference>